<evidence type="ECO:0000256" key="2">
    <source>
        <dbReference type="ARBA" id="ARBA00023134"/>
    </source>
</evidence>
<dbReference type="Pfam" id="PF09585">
    <property type="entry name" value="Lin0512_fam"/>
    <property type="match status" value="1"/>
</dbReference>
<comment type="caution">
    <text evidence="3">The sequence shown here is derived from an EMBL/GenBank/DDBJ whole genome shotgun (WGS) entry which is preliminary data.</text>
</comment>
<evidence type="ECO:0000313" key="3">
    <source>
        <dbReference type="EMBL" id="PPQ29959.1"/>
    </source>
</evidence>
<dbReference type="InterPro" id="IPR011719">
    <property type="entry name" value="CHP02058"/>
</dbReference>
<dbReference type="PANTHER" id="PTHR34784">
    <property type="entry name" value="50S RIBOSOMAL PROTEIN L34"/>
    <property type="match status" value="1"/>
</dbReference>
<dbReference type="Proteomes" id="UP000239724">
    <property type="component" value="Unassembled WGS sequence"/>
</dbReference>
<dbReference type="EMBL" id="NHRY01000219">
    <property type="protein sequence ID" value="PPQ29959.1"/>
    <property type="molecule type" value="Genomic_DNA"/>
</dbReference>
<protein>
    <submittedName>
        <fullName evidence="3">Uncharacterized protein</fullName>
    </submittedName>
</protein>
<name>A0A2S6N5S9_RHOGL</name>
<organism evidence="3 4">
    <name type="scientific">Rhodopila globiformis</name>
    <name type="common">Rhodopseudomonas globiformis</name>
    <dbReference type="NCBI Taxonomy" id="1071"/>
    <lineage>
        <taxon>Bacteria</taxon>
        <taxon>Pseudomonadati</taxon>
        <taxon>Pseudomonadota</taxon>
        <taxon>Alphaproteobacteria</taxon>
        <taxon>Acetobacterales</taxon>
        <taxon>Acetobacteraceae</taxon>
        <taxon>Rhodopila</taxon>
    </lineage>
</organism>
<gene>
    <name evidence="3" type="ORF">CCS01_20390</name>
</gene>
<keyword evidence="4" id="KW-1185">Reference proteome</keyword>
<dbReference type="RefSeq" id="WP_104520659.1">
    <property type="nucleotide sequence ID" value="NZ_NHRY01000219.1"/>
</dbReference>
<accession>A0A2S6N5S9</accession>
<dbReference type="Gene3D" id="3.30.1330.20">
    <property type="entry name" value="Tubulin/FtsZ, C-terminal domain"/>
    <property type="match status" value="1"/>
</dbReference>
<reference evidence="3 4" key="1">
    <citation type="journal article" date="2018" name="Arch. Microbiol.">
        <title>New insights into the metabolic potential of the phototrophic purple bacterium Rhodopila globiformis DSM 161(T) from its draft genome sequence and evidence for a vanadium-dependent nitrogenase.</title>
        <authorList>
            <person name="Imhoff J.F."/>
            <person name="Rahn T."/>
            <person name="Kunzel S."/>
            <person name="Neulinger S.C."/>
        </authorList>
    </citation>
    <scope>NUCLEOTIDE SEQUENCE [LARGE SCALE GENOMIC DNA]</scope>
    <source>
        <strain evidence="3 4">DSM 161</strain>
    </source>
</reference>
<dbReference type="OrthoDB" id="7360766at2"/>
<evidence type="ECO:0000256" key="1">
    <source>
        <dbReference type="ARBA" id="ARBA00022741"/>
    </source>
</evidence>
<evidence type="ECO:0000313" key="4">
    <source>
        <dbReference type="Proteomes" id="UP000239724"/>
    </source>
</evidence>
<keyword evidence="1" id="KW-0547">Nucleotide-binding</keyword>
<sequence length="114" mass="12190">MARKRVILELGSGNDLHGGDYTKAALRAVQDALHHSSLMMIRSLGIDAKTQMFVDVTIGVQQPERVDTEAVRTSLPYGIVTVKARKGGLDVADPERGDNAVVAVAAVAVRLELP</sequence>
<dbReference type="GO" id="GO:0005525">
    <property type="term" value="F:GTP binding"/>
    <property type="evidence" value="ECO:0007669"/>
    <property type="project" value="UniProtKB-KW"/>
</dbReference>
<dbReference type="PANTHER" id="PTHR34784:SF1">
    <property type="entry name" value="50S RIBOSOMAL PROTEIN L34"/>
    <property type="match status" value="1"/>
</dbReference>
<dbReference type="InterPro" id="IPR037103">
    <property type="entry name" value="Tubulin/FtsZ-like_C"/>
</dbReference>
<keyword evidence="2" id="KW-0342">GTP-binding</keyword>
<dbReference type="AlphaFoldDB" id="A0A2S6N5S9"/>
<dbReference type="NCBIfam" id="TIGR02058">
    <property type="entry name" value="lin0512_fam"/>
    <property type="match status" value="1"/>
</dbReference>
<proteinExistence type="predicted"/>